<dbReference type="PANTHER" id="PTHR48111:SF73">
    <property type="entry name" value="ALKALINE PHOSPHATASE SYNTHESIS TRANSCRIPTIONAL REGULATORY PROTEIN PHOP"/>
    <property type="match status" value="1"/>
</dbReference>
<evidence type="ECO:0000256" key="7">
    <source>
        <dbReference type="ARBA" id="ARBA00024867"/>
    </source>
</evidence>
<keyword evidence="6" id="KW-0804">Transcription</keyword>
<dbReference type="InterPro" id="IPR001789">
    <property type="entry name" value="Sig_transdc_resp-reg_receiver"/>
</dbReference>
<dbReference type="SMART" id="SM00448">
    <property type="entry name" value="REC"/>
    <property type="match status" value="1"/>
</dbReference>
<evidence type="ECO:0000313" key="12">
    <source>
        <dbReference type="EMBL" id="HCL01065.1"/>
    </source>
</evidence>
<evidence type="ECO:0000256" key="9">
    <source>
        <dbReference type="PROSITE-ProRule" id="PRU01091"/>
    </source>
</evidence>
<feature type="DNA-binding region" description="OmpR/PhoB-type" evidence="9">
    <location>
        <begin position="129"/>
        <end position="230"/>
    </location>
</feature>
<evidence type="ECO:0000259" key="11">
    <source>
        <dbReference type="PROSITE" id="PS51755"/>
    </source>
</evidence>
<feature type="domain" description="OmpR/PhoB-type" evidence="11">
    <location>
        <begin position="129"/>
        <end position="230"/>
    </location>
</feature>
<dbReference type="FunFam" id="3.40.50.2300:FF:000001">
    <property type="entry name" value="DNA-binding response regulator PhoB"/>
    <property type="match status" value="1"/>
</dbReference>
<dbReference type="PANTHER" id="PTHR48111">
    <property type="entry name" value="REGULATOR OF RPOS"/>
    <property type="match status" value="1"/>
</dbReference>
<dbReference type="Proteomes" id="UP000262969">
    <property type="component" value="Unassembled WGS sequence"/>
</dbReference>
<dbReference type="AlphaFoldDB" id="A0A3D2X3F0"/>
<keyword evidence="2 8" id="KW-0597">Phosphoprotein</keyword>
<feature type="modified residue" description="4-aspartylphosphate" evidence="8">
    <location>
        <position position="54"/>
    </location>
</feature>
<dbReference type="InterPro" id="IPR016032">
    <property type="entry name" value="Sig_transdc_resp-reg_C-effctor"/>
</dbReference>
<dbReference type="Pfam" id="PF00072">
    <property type="entry name" value="Response_reg"/>
    <property type="match status" value="1"/>
</dbReference>
<dbReference type="CDD" id="cd17574">
    <property type="entry name" value="REC_OmpR"/>
    <property type="match status" value="1"/>
</dbReference>
<evidence type="ECO:0000256" key="8">
    <source>
        <dbReference type="PROSITE-ProRule" id="PRU00169"/>
    </source>
</evidence>
<dbReference type="SMART" id="SM00862">
    <property type="entry name" value="Trans_reg_C"/>
    <property type="match status" value="1"/>
</dbReference>
<evidence type="ECO:0000313" key="13">
    <source>
        <dbReference type="Proteomes" id="UP000262969"/>
    </source>
</evidence>
<dbReference type="Pfam" id="PF00486">
    <property type="entry name" value="Trans_reg_C"/>
    <property type="match status" value="1"/>
</dbReference>
<dbReference type="Gene3D" id="1.10.10.10">
    <property type="entry name" value="Winged helix-like DNA-binding domain superfamily/Winged helix DNA-binding domain"/>
    <property type="match status" value="1"/>
</dbReference>
<keyword evidence="5 9" id="KW-0238">DNA-binding</keyword>
<evidence type="ECO:0000256" key="2">
    <source>
        <dbReference type="ARBA" id="ARBA00022553"/>
    </source>
</evidence>
<dbReference type="GO" id="GO:0000976">
    <property type="term" value="F:transcription cis-regulatory region binding"/>
    <property type="evidence" value="ECO:0007669"/>
    <property type="project" value="TreeGrafter"/>
</dbReference>
<evidence type="ECO:0000256" key="3">
    <source>
        <dbReference type="ARBA" id="ARBA00023012"/>
    </source>
</evidence>
<dbReference type="GO" id="GO:0032993">
    <property type="term" value="C:protein-DNA complex"/>
    <property type="evidence" value="ECO:0007669"/>
    <property type="project" value="TreeGrafter"/>
</dbReference>
<dbReference type="GO" id="GO:0005829">
    <property type="term" value="C:cytosol"/>
    <property type="evidence" value="ECO:0007669"/>
    <property type="project" value="TreeGrafter"/>
</dbReference>
<dbReference type="InterPro" id="IPR039420">
    <property type="entry name" value="WalR-like"/>
</dbReference>
<dbReference type="GO" id="GO:0006355">
    <property type="term" value="P:regulation of DNA-templated transcription"/>
    <property type="evidence" value="ECO:0007669"/>
    <property type="project" value="InterPro"/>
</dbReference>
<comment type="function">
    <text evidence="7">May play the central regulatory role in sporulation. It may be an element of the effector pathway responsible for the activation of sporulation genes in response to nutritional stress. Spo0A may act in concert with spo0H (a sigma factor) to control the expression of some genes that are critical to the sporulation process.</text>
</comment>
<name>A0A3D2X3F0_9FIRM</name>
<dbReference type="Gene3D" id="3.40.50.2300">
    <property type="match status" value="1"/>
</dbReference>
<dbReference type="SUPFAM" id="SSF46894">
    <property type="entry name" value="C-terminal effector domain of the bipartite response regulators"/>
    <property type="match status" value="1"/>
</dbReference>
<dbReference type="CDD" id="cd00383">
    <property type="entry name" value="trans_reg_C"/>
    <property type="match status" value="1"/>
</dbReference>
<dbReference type="PROSITE" id="PS50110">
    <property type="entry name" value="RESPONSE_REGULATORY"/>
    <property type="match status" value="1"/>
</dbReference>
<protein>
    <recommendedName>
        <fullName evidence="1">Stage 0 sporulation protein A homolog</fullName>
    </recommendedName>
</protein>
<evidence type="ECO:0000256" key="4">
    <source>
        <dbReference type="ARBA" id="ARBA00023015"/>
    </source>
</evidence>
<evidence type="ECO:0000256" key="6">
    <source>
        <dbReference type="ARBA" id="ARBA00023163"/>
    </source>
</evidence>
<sequence length="231" mass="26415">MKQKNILVVDDEQKILEVVSSFLESQNYTVFQAENGARAFEIFEKENISLIILDLMLPDITGEEICKKIRKTSRVPIIMLTAKVEENNILEGLEIGADDYMTKPFRLKELLARVNAVLRRTSEEPVPLFDKISFDNDNFIIDFGKSLVLKNQNPVNLTPTEFNILSTLIKYPGKVFTREELIEFALGSEFEGFDRAVDSHIKNLRQKIEDNPRAPKYVLTIHGKGYKFGGD</sequence>
<feature type="domain" description="Response regulatory" evidence="10">
    <location>
        <begin position="5"/>
        <end position="118"/>
    </location>
</feature>
<proteinExistence type="predicted"/>
<keyword evidence="3" id="KW-0902">Two-component regulatory system</keyword>
<keyword evidence="4" id="KW-0805">Transcription regulation</keyword>
<dbReference type="InterPro" id="IPR036388">
    <property type="entry name" value="WH-like_DNA-bd_sf"/>
</dbReference>
<organism evidence="12 13">
    <name type="scientific">Lachnoclostridium phytofermentans</name>
    <dbReference type="NCBI Taxonomy" id="66219"/>
    <lineage>
        <taxon>Bacteria</taxon>
        <taxon>Bacillati</taxon>
        <taxon>Bacillota</taxon>
        <taxon>Clostridia</taxon>
        <taxon>Lachnospirales</taxon>
        <taxon>Lachnospiraceae</taxon>
    </lineage>
</organism>
<dbReference type="EMBL" id="DPVV01000051">
    <property type="protein sequence ID" value="HCL01065.1"/>
    <property type="molecule type" value="Genomic_DNA"/>
</dbReference>
<evidence type="ECO:0000256" key="5">
    <source>
        <dbReference type="ARBA" id="ARBA00023125"/>
    </source>
</evidence>
<reference evidence="12 13" key="1">
    <citation type="journal article" date="2018" name="Nat. Biotechnol.">
        <title>A standardized bacterial taxonomy based on genome phylogeny substantially revises the tree of life.</title>
        <authorList>
            <person name="Parks D.H."/>
            <person name="Chuvochina M."/>
            <person name="Waite D.W."/>
            <person name="Rinke C."/>
            <person name="Skarshewski A."/>
            <person name="Chaumeil P.A."/>
            <person name="Hugenholtz P."/>
        </authorList>
    </citation>
    <scope>NUCLEOTIDE SEQUENCE [LARGE SCALE GENOMIC DNA]</scope>
    <source>
        <strain evidence="12">UBA11728</strain>
    </source>
</reference>
<dbReference type="InterPro" id="IPR011006">
    <property type="entry name" value="CheY-like_superfamily"/>
</dbReference>
<accession>A0A3D2X3F0</accession>
<dbReference type="SUPFAM" id="SSF52172">
    <property type="entry name" value="CheY-like"/>
    <property type="match status" value="1"/>
</dbReference>
<evidence type="ECO:0000256" key="1">
    <source>
        <dbReference type="ARBA" id="ARBA00018672"/>
    </source>
</evidence>
<comment type="caution">
    <text evidence="12">The sequence shown here is derived from an EMBL/GenBank/DDBJ whole genome shotgun (WGS) entry which is preliminary data.</text>
</comment>
<dbReference type="PROSITE" id="PS51755">
    <property type="entry name" value="OMPR_PHOB"/>
    <property type="match status" value="1"/>
</dbReference>
<gene>
    <name evidence="12" type="ORF">DHW61_01345</name>
</gene>
<dbReference type="InterPro" id="IPR001867">
    <property type="entry name" value="OmpR/PhoB-type_DNA-bd"/>
</dbReference>
<evidence type="ECO:0000259" key="10">
    <source>
        <dbReference type="PROSITE" id="PS50110"/>
    </source>
</evidence>
<dbReference type="GO" id="GO:0000156">
    <property type="term" value="F:phosphorelay response regulator activity"/>
    <property type="evidence" value="ECO:0007669"/>
    <property type="project" value="TreeGrafter"/>
</dbReference>